<dbReference type="Gene3D" id="3.40.50.720">
    <property type="entry name" value="NAD(P)-binding Rossmann-like Domain"/>
    <property type="match status" value="1"/>
</dbReference>
<dbReference type="EMBL" id="PXZM01000003">
    <property type="protein sequence ID" value="PSJ99562.1"/>
    <property type="molecule type" value="Genomic_DNA"/>
</dbReference>
<dbReference type="GO" id="GO:0000721">
    <property type="term" value="F:(R,R)-butanediol dehydrogenase activity"/>
    <property type="evidence" value="ECO:0007669"/>
    <property type="project" value="TreeGrafter"/>
</dbReference>
<dbReference type="GO" id="GO:0008270">
    <property type="term" value="F:zinc ion binding"/>
    <property type="evidence" value="ECO:0007669"/>
    <property type="project" value="InterPro"/>
</dbReference>
<evidence type="ECO:0000259" key="8">
    <source>
        <dbReference type="SMART" id="SM00829"/>
    </source>
</evidence>
<dbReference type="InterPro" id="IPR020843">
    <property type="entry name" value="ER"/>
</dbReference>
<evidence type="ECO:0000256" key="4">
    <source>
        <dbReference type="ARBA" id="ARBA00022833"/>
    </source>
</evidence>
<dbReference type="InterPro" id="IPR002328">
    <property type="entry name" value="ADH_Zn_CS"/>
</dbReference>
<dbReference type="InterPro" id="IPR013154">
    <property type="entry name" value="ADH-like_N"/>
</dbReference>
<evidence type="ECO:0000313" key="10">
    <source>
        <dbReference type="Proteomes" id="UP000240419"/>
    </source>
</evidence>
<dbReference type="Pfam" id="PF08240">
    <property type="entry name" value="ADH_N"/>
    <property type="match status" value="1"/>
</dbReference>
<dbReference type="Pfam" id="PF00107">
    <property type="entry name" value="ADH_zinc_N"/>
    <property type="match status" value="1"/>
</dbReference>
<dbReference type="Gene3D" id="3.90.180.10">
    <property type="entry name" value="Medium-chain alcohol dehydrogenases, catalytic domain"/>
    <property type="match status" value="1"/>
</dbReference>
<dbReference type="GO" id="GO:0034079">
    <property type="term" value="P:butanediol biosynthetic process"/>
    <property type="evidence" value="ECO:0007669"/>
    <property type="project" value="TreeGrafter"/>
</dbReference>
<dbReference type="GO" id="GO:0005737">
    <property type="term" value="C:cytoplasm"/>
    <property type="evidence" value="ECO:0007669"/>
    <property type="project" value="TreeGrafter"/>
</dbReference>
<evidence type="ECO:0000256" key="3">
    <source>
        <dbReference type="ARBA" id="ARBA00022723"/>
    </source>
</evidence>
<evidence type="ECO:0000256" key="7">
    <source>
        <dbReference type="RuleBase" id="RU361277"/>
    </source>
</evidence>
<keyword evidence="3 7" id="KW-0479">Metal-binding</keyword>
<dbReference type="PANTHER" id="PTHR43161">
    <property type="entry name" value="SORBITOL DEHYDROGENASE"/>
    <property type="match status" value="1"/>
</dbReference>
<dbReference type="AlphaFoldDB" id="A0A2P7VK38"/>
<keyword evidence="10" id="KW-1185">Reference proteome</keyword>
<dbReference type="PROSITE" id="PS00059">
    <property type="entry name" value="ADH_ZINC"/>
    <property type="match status" value="1"/>
</dbReference>
<evidence type="ECO:0000256" key="1">
    <source>
        <dbReference type="ARBA" id="ARBA00001947"/>
    </source>
</evidence>
<comment type="cofactor">
    <cofactor evidence="1 7">
        <name>Zn(2+)</name>
        <dbReference type="ChEBI" id="CHEBI:29105"/>
    </cofactor>
</comment>
<comment type="similarity">
    <text evidence="2 7">Belongs to the zinc-containing alcohol dehydrogenase family.</text>
</comment>
<evidence type="ECO:0000256" key="5">
    <source>
        <dbReference type="ARBA" id="ARBA00023002"/>
    </source>
</evidence>
<dbReference type="OrthoDB" id="9777057at2"/>
<organism evidence="9 10">
    <name type="scientific">Brevibacillus fortis</name>
    <dbReference type="NCBI Taxonomy" id="2126352"/>
    <lineage>
        <taxon>Bacteria</taxon>
        <taxon>Bacillati</taxon>
        <taxon>Bacillota</taxon>
        <taxon>Bacilli</taxon>
        <taxon>Bacillales</taxon>
        <taxon>Paenibacillaceae</taxon>
        <taxon>Brevibacillus</taxon>
    </lineage>
</organism>
<comment type="caution">
    <text evidence="9">The sequence shown here is derived from an EMBL/GenBank/DDBJ whole genome shotgun (WGS) entry which is preliminary data.</text>
</comment>
<evidence type="ECO:0000256" key="2">
    <source>
        <dbReference type="ARBA" id="ARBA00008072"/>
    </source>
</evidence>
<dbReference type="InterPro" id="IPR011032">
    <property type="entry name" value="GroES-like_sf"/>
</dbReference>
<evidence type="ECO:0000256" key="6">
    <source>
        <dbReference type="ARBA" id="ARBA00023027"/>
    </source>
</evidence>
<name>A0A2P7VK38_9BACL</name>
<gene>
    <name evidence="9" type="ORF">C7R93_02475</name>
</gene>
<dbReference type="CDD" id="cd08233">
    <property type="entry name" value="butanediol_DH_like"/>
    <property type="match status" value="1"/>
</dbReference>
<dbReference type="PANTHER" id="PTHR43161:SF23">
    <property type="entry name" value="(R,R)-BUTANEDIOL DEHYDROGENASE-RELATED"/>
    <property type="match status" value="1"/>
</dbReference>
<keyword evidence="4 7" id="KW-0862">Zinc</keyword>
<evidence type="ECO:0000313" key="9">
    <source>
        <dbReference type="EMBL" id="PSJ99562.1"/>
    </source>
</evidence>
<dbReference type="InterPro" id="IPR036291">
    <property type="entry name" value="NAD(P)-bd_dom_sf"/>
</dbReference>
<keyword evidence="5" id="KW-0560">Oxidoreductase</keyword>
<dbReference type="SUPFAM" id="SSF51735">
    <property type="entry name" value="NAD(P)-binding Rossmann-fold domains"/>
    <property type="match status" value="1"/>
</dbReference>
<feature type="domain" description="Enoyl reductase (ER)" evidence="8">
    <location>
        <begin position="8"/>
        <end position="344"/>
    </location>
</feature>
<dbReference type="InterPro" id="IPR013149">
    <property type="entry name" value="ADH-like_C"/>
</dbReference>
<sequence length="348" mass="36888">MKAAIWHGKKDVRVEEAALPVISAGKVMIQTAWAGICGSDLHAYHHGMGIPVEHVHPLTGQKAPMTMGHEFSGIVTEVGEGVTGIQPGDRVAIEPLVYCGECEYCKKGHYNQCLSVGFIGLHANGGFAEYVVVEPKMVHKLPENVTLEEGALVEPAAVALHAVRESKLQVGDKVAVFGAGPIGLLTVLAAKAAGASEIVVVDVSQERLEKAKVIGASHIVNAAEVDTVSTILALTDGIDVAYEAAGAQPTFTNALSVTKKGGQVMVIAAFAKPVEIDLFQMMVKETSVAATLAYRHIYPEVIRLIASKQMDVAQVITKKIDLANIVEEGFELLLTDKTQAKILVNTNG</sequence>
<dbReference type="SMART" id="SM00829">
    <property type="entry name" value="PKS_ER"/>
    <property type="match status" value="1"/>
</dbReference>
<proteinExistence type="inferred from homology"/>
<dbReference type="RefSeq" id="WP_106837312.1">
    <property type="nucleotide sequence ID" value="NZ_JBCNIW010000016.1"/>
</dbReference>
<accession>A0A2P7VK38</accession>
<dbReference type="FunFam" id="3.40.50.720:FF:000068">
    <property type="entry name" value="Sorbitol dehydrogenase"/>
    <property type="match status" value="1"/>
</dbReference>
<keyword evidence="6" id="KW-0520">NAD</keyword>
<reference evidence="9 10" key="1">
    <citation type="submission" date="2018-03" db="EMBL/GenBank/DDBJ databases">
        <title>Brevisbacillus phylogenomics.</title>
        <authorList>
            <person name="Dunlap C."/>
        </authorList>
    </citation>
    <scope>NUCLEOTIDE SEQUENCE [LARGE SCALE GENOMIC DNA]</scope>
    <source>
        <strain evidence="9 10">NRRL NRS-1210</strain>
    </source>
</reference>
<protein>
    <submittedName>
        <fullName evidence="9">Butanediol dehydrogenase</fullName>
    </submittedName>
</protein>
<dbReference type="Proteomes" id="UP000240419">
    <property type="component" value="Unassembled WGS sequence"/>
</dbReference>
<dbReference type="SUPFAM" id="SSF50129">
    <property type="entry name" value="GroES-like"/>
    <property type="match status" value="1"/>
</dbReference>